<dbReference type="InterPro" id="IPR050090">
    <property type="entry name" value="Tyrosine_recombinase_XerCD"/>
</dbReference>
<dbReference type="GO" id="GO:0015074">
    <property type="term" value="P:DNA integration"/>
    <property type="evidence" value="ECO:0007669"/>
    <property type="project" value="InterPro"/>
</dbReference>
<organism evidence="6 7">
    <name type="scientific">Petrocella atlantisensis</name>
    <dbReference type="NCBI Taxonomy" id="2173034"/>
    <lineage>
        <taxon>Bacteria</taxon>
        <taxon>Bacillati</taxon>
        <taxon>Bacillota</taxon>
        <taxon>Clostridia</taxon>
        <taxon>Lachnospirales</taxon>
        <taxon>Vallitaleaceae</taxon>
        <taxon>Petrocella</taxon>
    </lineage>
</organism>
<dbReference type="GO" id="GO:0006310">
    <property type="term" value="P:DNA recombination"/>
    <property type="evidence" value="ECO:0007669"/>
    <property type="project" value="UniProtKB-KW"/>
</dbReference>
<evidence type="ECO:0000256" key="3">
    <source>
        <dbReference type="ARBA" id="ARBA00023172"/>
    </source>
</evidence>
<dbReference type="PANTHER" id="PTHR30349">
    <property type="entry name" value="PHAGE INTEGRASE-RELATED"/>
    <property type="match status" value="1"/>
</dbReference>
<evidence type="ECO:0000313" key="7">
    <source>
        <dbReference type="Proteomes" id="UP000279029"/>
    </source>
</evidence>
<feature type="domain" description="Tyr recombinase" evidence="4">
    <location>
        <begin position="111"/>
        <end position="310"/>
    </location>
</feature>
<gene>
    <name evidence="5" type="ORF">PATL70BA_2063</name>
    <name evidence="6" type="ORF">PATL70BA_2383</name>
</gene>
<dbReference type="SUPFAM" id="SSF56349">
    <property type="entry name" value="DNA breaking-rejoining enzymes"/>
    <property type="match status" value="1"/>
</dbReference>
<dbReference type="InterPro" id="IPR002104">
    <property type="entry name" value="Integrase_catalytic"/>
</dbReference>
<dbReference type="PROSITE" id="PS51898">
    <property type="entry name" value="TYR_RECOMBINASE"/>
    <property type="match status" value="1"/>
</dbReference>
<dbReference type="InterPro" id="IPR013762">
    <property type="entry name" value="Integrase-like_cat_sf"/>
</dbReference>
<evidence type="ECO:0000256" key="2">
    <source>
        <dbReference type="ARBA" id="ARBA00023125"/>
    </source>
</evidence>
<dbReference type="InterPro" id="IPR011010">
    <property type="entry name" value="DNA_brk_join_enz"/>
</dbReference>
<reference evidence="6 7" key="1">
    <citation type="submission" date="2018-09" db="EMBL/GenBank/DDBJ databases">
        <authorList>
            <person name="Postec A."/>
        </authorList>
    </citation>
    <scope>NUCLEOTIDE SEQUENCE [LARGE SCALE GENOMIC DNA]</scope>
    <source>
        <strain evidence="6">70B-A</strain>
    </source>
</reference>
<keyword evidence="7" id="KW-1185">Reference proteome</keyword>
<proteinExistence type="inferred from homology"/>
<dbReference type="AlphaFoldDB" id="A0A3P7PHC3"/>
<accession>A0A3P7PHC3</accession>
<dbReference type="KEGG" id="cbar:PATL70BA_2063"/>
<evidence type="ECO:0000256" key="1">
    <source>
        <dbReference type="ARBA" id="ARBA00008857"/>
    </source>
</evidence>
<keyword evidence="3" id="KW-0233">DNA recombination</keyword>
<dbReference type="OrthoDB" id="9766545at2"/>
<dbReference type="Proteomes" id="UP000279029">
    <property type="component" value="Chromosome"/>
</dbReference>
<sequence length="328" mass="37915">MARLKRAPIMIGVFSNLAEEFIRFKRSLGFKYESETKCLSRFCRFSQKRGIVKPEISRSLAEEWISPREGEATSTRSHRITCIRQFAIYLNHLGYEAYVIPEIKGLTRDSFVPYIFTREQINAVLQAVDETEPWEVAKNMHLALPVIFRILYGCGLRVSEVVHLKYKDVNLEDGILTIREAKTDKDRLIPLSDSVNQSCIDYAEKIWWEKDNEYFFLAPDRTMISTMTVYQRYRRYLDAAGISHGGKGKGPRLHDIRHTFAVHVLQKWIENEVDLSAMLPILSTYMGHTSVRATAKYLRLTAEVYPDLIKRVESSCAFVIPEVAYEGN</sequence>
<dbReference type="PANTHER" id="PTHR30349:SF41">
    <property type="entry name" value="INTEGRASE_RECOMBINASE PROTEIN MJ0367-RELATED"/>
    <property type="match status" value="1"/>
</dbReference>
<protein>
    <recommendedName>
        <fullName evidence="4">Tyr recombinase domain-containing protein</fullName>
    </recommendedName>
</protein>
<dbReference type="EMBL" id="LR130778">
    <property type="protein sequence ID" value="VDN47946.1"/>
    <property type="molecule type" value="Genomic_DNA"/>
</dbReference>
<evidence type="ECO:0000313" key="5">
    <source>
        <dbReference type="EMBL" id="VDN47946.1"/>
    </source>
</evidence>
<dbReference type="Pfam" id="PF00589">
    <property type="entry name" value="Phage_integrase"/>
    <property type="match status" value="1"/>
</dbReference>
<dbReference type="EMBL" id="LR130778">
    <property type="protein sequence ID" value="VDN48278.1"/>
    <property type="molecule type" value="Genomic_DNA"/>
</dbReference>
<keyword evidence="2" id="KW-0238">DNA-binding</keyword>
<name>A0A3P7PHC3_9FIRM</name>
<evidence type="ECO:0000259" key="4">
    <source>
        <dbReference type="PROSITE" id="PS51898"/>
    </source>
</evidence>
<evidence type="ECO:0000313" key="6">
    <source>
        <dbReference type="EMBL" id="VDN48278.1"/>
    </source>
</evidence>
<dbReference type="Gene3D" id="1.10.443.10">
    <property type="entry name" value="Intergrase catalytic core"/>
    <property type="match status" value="1"/>
</dbReference>
<dbReference type="RefSeq" id="WP_125137173.1">
    <property type="nucleotide sequence ID" value="NZ_LR130778.1"/>
</dbReference>
<comment type="similarity">
    <text evidence="1">Belongs to the 'phage' integrase family.</text>
</comment>
<dbReference type="KEGG" id="cbar:PATL70BA_2383"/>
<dbReference type="GO" id="GO:0003677">
    <property type="term" value="F:DNA binding"/>
    <property type="evidence" value="ECO:0007669"/>
    <property type="project" value="UniProtKB-KW"/>
</dbReference>